<dbReference type="EMBL" id="JACEIK010001792">
    <property type="protein sequence ID" value="MCD7472220.1"/>
    <property type="molecule type" value="Genomic_DNA"/>
</dbReference>
<evidence type="ECO:0000313" key="1">
    <source>
        <dbReference type="EMBL" id="MCD7472220.1"/>
    </source>
</evidence>
<dbReference type="Proteomes" id="UP000823775">
    <property type="component" value="Unassembled WGS sequence"/>
</dbReference>
<accession>A0ABS8TL04</accession>
<keyword evidence="2" id="KW-1185">Reference proteome</keyword>
<gene>
    <name evidence="1" type="ORF">HAX54_013239</name>
</gene>
<name>A0ABS8TL04_DATST</name>
<sequence length="135" mass="16079">MFDHHKSGLCPWWSAKGENEGRSDVWAKLVFRQRGKRRCWPEKMEKKTRERVSAGLGISLMRRWSNGYGFKRKERRRGGDTAYLDGFGVSWRWMENIKMEADVEREKGEEYTLEMRERSDSVWLLVVFQWLAGGE</sequence>
<reference evidence="1 2" key="1">
    <citation type="journal article" date="2021" name="BMC Genomics">
        <title>Datura genome reveals duplications of psychoactive alkaloid biosynthetic genes and high mutation rate following tissue culture.</title>
        <authorList>
            <person name="Rajewski A."/>
            <person name="Carter-House D."/>
            <person name="Stajich J."/>
            <person name="Litt A."/>
        </authorList>
    </citation>
    <scope>NUCLEOTIDE SEQUENCE [LARGE SCALE GENOMIC DNA]</scope>
    <source>
        <strain evidence="1">AR-01</strain>
    </source>
</reference>
<organism evidence="1 2">
    <name type="scientific">Datura stramonium</name>
    <name type="common">Jimsonweed</name>
    <name type="synonym">Common thornapple</name>
    <dbReference type="NCBI Taxonomy" id="4076"/>
    <lineage>
        <taxon>Eukaryota</taxon>
        <taxon>Viridiplantae</taxon>
        <taxon>Streptophyta</taxon>
        <taxon>Embryophyta</taxon>
        <taxon>Tracheophyta</taxon>
        <taxon>Spermatophyta</taxon>
        <taxon>Magnoliopsida</taxon>
        <taxon>eudicotyledons</taxon>
        <taxon>Gunneridae</taxon>
        <taxon>Pentapetalae</taxon>
        <taxon>asterids</taxon>
        <taxon>lamiids</taxon>
        <taxon>Solanales</taxon>
        <taxon>Solanaceae</taxon>
        <taxon>Solanoideae</taxon>
        <taxon>Datureae</taxon>
        <taxon>Datura</taxon>
    </lineage>
</organism>
<proteinExistence type="predicted"/>
<evidence type="ECO:0000313" key="2">
    <source>
        <dbReference type="Proteomes" id="UP000823775"/>
    </source>
</evidence>
<protein>
    <submittedName>
        <fullName evidence="1">Uncharacterized protein</fullName>
    </submittedName>
</protein>
<comment type="caution">
    <text evidence="1">The sequence shown here is derived from an EMBL/GenBank/DDBJ whole genome shotgun (WGS) entry which is preliminary data.</text>
</comment>